<feature type="compositionally biased region" description="Acidic residues" evidence="2">
    <location>
        <begin position="708"/>
        <end position="724"/>
    </location>
</feature>
<dbReference type="SUPFAM" id="SSF53098">
    <property type="entry name" value="Ribonuclease H-like"/>
    <property type="match status" value="1"/>
</dbReference>
<gene>
    <name evidence="5" type="ORF">VITISV_044103</name>
</gene>
<feature type="domain" description="DUF659" evidence="3">
    <location>
        <begin position="837"/>
        <end position="987"/>
    </location>
</feature>
<name>A5AVT3_VITVI</name>
<feature type="compositionally biased region" description="Basic and acidic residues" evidence="2">
    <location>
        <begin position="731"/>
        <end position="743"/>
    </location>
</feature>
<feature type="coiled-coil region" evidence="1">
    <location>
        <begin position="1623"/>
        <end position="1650"/>
    </location>
</feature>
<evidence type="ECO:0000313" key="5">
    <source>
        <dbReference type="EMBL" id="CAN82626.1"/>
    </source>
</evidence>
<feature type="region of interest" description="Disordered" evidence="2">
    <location>
        <begin position="1455"/>
        <end position="1483"/>
    </location>
</feature>
<reference evidence="5" key="1">
    <citation type="journal article" date="2007" name="PLoS ONE">
        <title>The first genome sequence of an elite grapevine cultivar (Pinot noir Vitis vinifera L.): coping with a highly heterozygous genome.</title>
        <authorList>
            <person name="Velasco R."/>
            <person name="Zharkikh A."/>
            <person name="Troggio M."/>
            <person name="Cartwright D.A."/>
            <person name="Cestaro A."/>
            <person name="Pruss D."/>
            <person name="Pindo M."/>
            <person name="FitzGerald L.M."/>
            <person name="Vezzulli S."/>
            <person name="Reid J."/>
            <person name="Malacarne G."/>
            <person name="Iliev D."/>
            <person name="Coppola G."/>
            <person name="Wardell B."/>
            <person name="Micheletti D."/>
            <person name="Macalma T."/>
            <person name="Facci M."/>
            <person name="Mitchell J.T."/>
            <person name="Perazzolli M."/>
            <person name="Eldredge G."/>
            <person name="Gatto P."/>
            <person name="Oyzerski R."/>
            <person name="Moretto M."/>
            <person name="Gutin N."/>
            <person name="Stefanini M."/>
            <person name="Chen Y."/>
            <person name="Segala C."/>
            <person name="Davenport C."/>
            <person name="Dematte L."/>
            <person name="Mraz A."/>
            <person name="Battilana J."/>
            <person name="Stormo K."/>
            <person name="Costa F."/>
            <person name="Tao Q."/>
            <person name="Si-Ammour A."/>
            <person name="Harkins T."/>
            <person name="Lackey A."/>
            <person name="Perbost C."/>
            <person name="Taillon B."/>
            <person name="Stella A."/>
            <person name="Solovyev V."/>
            <person name="Fawcett J.A."/>
            <person name="Sterck L."/>
            <person name="Vandepoele K."/>
            <person name="Grando S.M."/>
            <person name="Toppo S."/>
            <person name="Moser C."/>
            <person name="Lanchbury J."/>
            <person name="Bogden R."/>
            <person name="Skolnick M."/>
            <person name="Sgaramella V."/>
            <person name="Bhatnagar S.K."/>
            <person name="Fontana P."/>
            <person name="Gutin A."/>
            <person name="Van de Peer Y."/>
            <person name="Salamini F."/>
            <person name="Viola R."/>
        </authorList>
    </citation>
    <scope>NUCLEOTIDE SEQUENCE</scope>
</reference>
<feature type="compositionally biased region" description="Polar residues" evidence="2">
    <location>
        <begin position="744"/>
        <end position="761"/>
    </location>
</feature>
<feature type="region of interest" description="Disordered" evidence="2">
    <location>
        <begin position="686"/>
        <end position="769"/>
    </location>
</feature>
<dbReference type="InterPro" id="IPR043502">
    <property type="entry name" value="DNA/RNA_pol_sf"/>
</dbReference>
<dbReference type="PANTHER" id="PTHR32166:SF122">
    <property type="entry name" value="OS09G0499600 PROTEIN"/>
    <property type="match status" value="1"/>
</dbReference>
<dbReference type="SUPFAM" id="SSF56672">
    <property type="entry name" value="DNA/RNA polymerases"/>
    <property type="match status" value="1"/>
</dbReference>
<dbReference type="InterPro" id="IPR007021">
    <property type="entry name" value="DUF659"/>
</dbReference>
<dbReference type="Pfam" id="PF07727">
    <property type="entry name" value="RVT_2"/>
    <property type="match status" value="1"/>
</dbReference>
<accession>A5AVT3</accession>
<evidence type="ECO:0000256" key="1">
    <source>
        <dbReference type="SAM" id="Coils"/>
    </source>
</evidence>
<keyword evidence="1" id="KW-0175">Coiled coil</keyword>
<dbReference type="EMBL" id="AM437421">
    <property type="protein sequence ID" value="CAN82626.1"/>
    <property type="molecule type" value="Genomic_DNA"/>
</dbReference>
<dbReference type="Pfam" id="PF04937">
    <property type="entry name" value="DUF659"/>
    <property type="match status" value="1"/>
</dbReference>
<protein>
    <submittedName>
        <fullName evidence="5">Uncharacterized protein</fullName>
    </submittedName>
</protein>
<feature type="region of interest" description="Disordered" evidence="2">
    <location>
        <begin position="1390"/>
        <end position="1413"/>
    </location>
</feature>
<feature type="region of interest" description="Disordered" evidence="2">
    <location>
        <begin position="1318"/>
        <end position="1376"/>
    </location>
</feature>
<feature type="compositionally biased region" description="Acidic residues" evidence="2">
    <location>
        <begin position="1468"/>
        <end position="1480"/>
    </location>
</feature>
<evidence type="ECO:0000256" key="2">
    <source>
        <dbReference type="SAM" id="MobiDB-lite"/>
    </source>
</evidence>
<feature type="domain" description="Reverse transcriptase Ty1/copia-type" evidence="4">
    <location>
        <begin position="114"/>
        <end position="336"/>
    </location>
</feature>
<dbReference type="PANTHER" id="PTHR32166">
    <property type="entry name" value="OSJNBA0013A04.12 PROTEIN"/>
    <property type="match status" value="1"/>
</dbReference>
<sequence>MSGQQFGSEDVFTEIPNQSSSVEGVLNLEPDPFMKRLPHRHNRGMPKPTYEPELSTKVKYLMSNYVSNHCLSESNKSFVNQLSTVTIPNSVQEALTDPGWKAAMNEEMKSLQKNETWELVEYAPGKKPVGCRWIYTVKYKVDGSIERFKARLVAKGYTQTYGIDYTETFAPIVKINIVRVLLSLAINLDWPLQQFDVKNAFLHGELSKEVYMDLPLGCMMSEKQCQKVCKLKKSLYGLKQSPRAWFGRFTKSMRAFGYRQSNSDHTLFLKKQHGKITTLIVYVDDMVVTGNDPKERKALQKYLSREFEVKDLGPLKYFLGIEVSRSSEGIFLSQRKPDLAYALSVVSQYMHNRGEQHMNAVMRILSIEVYTDVDWAGAVGDRRSTSGYFTFVCGNLVTWKNKKQNVVARSSAKAEFRGMTLRLCEALWLKILLQDLGYLSRQPIRLFCDNKATCDIAHNPVQHDRTKHVKHRNDNRHRLLIDGKIGQKSAKLRRYIGEISVENRKIGEWRHARRRRRRTGKNRRLIESDGPDFTRVFVKASNGQICDPMVENQSSLYPRAMECFQRLYEDLMVKFEPNFDPTKMASESGIMGRDPRWKYCTPMEGNKNGTICNYCGLAIKSGGITHFKFHLSHTDPNSNTKKCPNVPPEAKQEIRRLIEQRNKAKVKKAVDIEEIRAELRDTMGRRHRHVIDEDDEENLGGDGGGDGGGDDDDDDDDDDGDDDVYMYPADMHPDERHAYKEASSHPTNPTTRQMRKSQSVRYSDPSLPDAPSLYKSLAARQKTVKNLFKGGAIKETMGRLISKFFIYESVPPSKADSHHFKNMIVGAQQAGMGIEPPSPYEIKHKYLDMEYKDMEAYVNIQREKWNTYGCTIMSDEWTGPTKLSIINFMVYSKGSTIFLKSVDTSNNIKDNKYIYGLLKDVIKEVGKQNVVQIVTDNGSAFVKAGKLLMKKYNLYWTPCAAHCIDLMFEDIGKRTSVADLITKARKITNFIYNHGWLLAQMRKVCGGDIVRPGATRFATHYIALDSLLKMKANLKKVFISDEWAQHNLSRTLIGKEVESLMFDHAYWEIVGKLVSIYEALYTVLRIVDSEVVPTMPFVYELIRVMKENLIRLNAKEWVLKIIADRWDRTLKHPLHAAAFFLNPRFQYKRGVGTDPDLLQAVHEVFAKLDPTSKGLSQFGNEIILFRDAKRGFGDRAAIASRSEMVPAEWWFMYGHHAPTLRRLAIKIRDMEAEHDKVAEKDYLDLLDIATEVGEEEDNQLFQWVRPLHLDDDDGNPDPRIAAHVREAGVDVDRVLSEEVHTDSFSQDTKDSFRQGISQPAITSRPSFDSTSVEHSSRPSATGTSASGYDGSRREGTNDGSDPGNDEGDVRQQQQSGQPLAFTCEDDFTHCTQDEDHGSRRAGPGVGAIGKPYRGRQRRMMPYNEDSLSASFESMSVETQFSDSSNEANIYAPYAMSYGQPPQNLSSSTDEDQPNSEDFSSEDERLSFLSLGVRKAGRHPLVISCELLTGSPRLKIILNGAPAEHESAETPIGHESNGAVAGDRTSNQMVPLPLPLLGTNQMAPLPGMLLVVHAILNTIAEEAMNFLSYVAEFSREWGEPNARDMGRMTSQPKAKGEMYILNDGMDMKAEIAAMERRLEELEMNQMQEVQAISQTPLQSMPCAICLSYEHLVKECPTIPAEREMFGDCNTNNSNWRDHPNFSWKPQPPQYQQPAQAPQQASNLEQTMVNLCKVVGDFIEKQEATNARVDQRIDKMESTLNKRMDELQNDLSQKLDILQDSISRFANLKTMQEKENSSSQPYQNSMSIHEMEAQEGESSMVKEIEEVITLRSGKEVDLPTCKLEHKVESETEKEKREEIKGKKKGKSIEKDDYDFGIDEKSQRIVIKEEMMKHMPSPFLQALYEKIIQRKPQSQTERKQGRNKGKTGVCEISQPLRNRNFAAKPVRNPIALSAKIFAAAKPILAHECHFAAQEHLFRSCETHCEVKKADFATKVPFRKGFRGCESTFGTRVPFRSTVTLISQLRNGCEMAAKSQNVKNPNFTAAPPFRQLLDTSRSLPEVQIMYAISCLKSWEVTSP</sequence>
<feature type="compositionally biased region" description="Polar residues" evidence="2">
    <location>
        <begin position="1318"/>
        <end position="1346"/>
    </location>
</feature>
<evidence type="ECO:0000259" key="4">
    <source>
        <dbReference type="Pfam" id="PF07727"/>
    </source>
</evidence>
<proteinExistence type="predicted"/>
<organism evidence="5">
    <name type="scientific">Vitis vinifera</name>
    <name type="common">Grape</name>
    <dbReference type="NCBI Taxonomy" id="29760"/>
    <lineage>
        <taxon>Eukaryota</taxon>
        <taxon>Viridiplantae</taxon>
        <taxon>Streptophyta</taxon>
        <taxon>Embryophyta</taxon>
        <taxon>Tracheophyta</taxon>
        <taxon>Spermatophyta</taxon>
        <taxon>Magnoliopsida</taxon>
        <taxon>eudicotyledons</taxon>
        <taxon>Gunneridae</taxon>
        <taxon>Pentapetalae</taxon>
        <taxon>rosids</taxon>
        <taxon>Vitales</taxon>
        <taxon>Vitaceae</taxon>
        <taxon>Viteae</taxon>
        <taxon>Vitis</taxon>
    </lineage>
</organism>
<dbReference type="InterPro" id="IPR012337">
    <property type="entry name" value="RNaseH-like_sf"/>
</dbReference>
<dbReference type="InterPro" id="IPR013103">
    <property type="entry name" value="RVT_2"/>
</dbReference>
<dbReference type="CDD" id="cd09272">
    <property type="entry name" value="RNase_HI_RT_Ty1"/>
    <property type="match status" value="1"/>
</dbReference>
<feature type="region of interest" description="Disordered" evidence="2">
    <location>
        <begin position="1695"/>
        <end position="1718"/>
    </location>
</feature>
<evidence type="ECO:0000259" key="3">
    <source>
        <dbReference type="Pfam" id="PF04937"/>
    </source>
</evidence>